<keyword evidence="3" id="KW-1185">Reference proteome</keyword>
<accession>A0A5J4YXR1</accession>
<organism evidence="2 3">
    <name type="scientific">Porphyridium purpureum</name>
    <name type="common">Red alga</name>
    <name type="synonym">Porphyridium cruentum</name>
    <dbReference type="NCBI Taxonomy" id="35688"/>
    <lineage>
        <taxon>Eukaryota</taxon>
        <taxon>Rhodophyta</taxon>
        <taxon>Bangiophyceae</taxon>
        <taxon>Porphyridiales</taxon>
        <taxon>Porphyridiaceae</taxon>
        <taxon>Porphyridium</taxon>
    </lineage>
</organism>
<gene>
    <name evidence="2" type="ORF">FVE85_1412</name>
</gene>
<evidence type="ECO:0000313" key="3">
    <source>
        <dbReference type="Proteomes" id="UP000324585"/>
    </source>
</evidence>
<dbReference type="AlphaFoldDB" id="A0A5J4YXR1"/>
<dbReference type="EMBL" id="VRMN01000003">
    <property type="protein sequence ID" value="KAA8495257.1"/>
    <property type="molecule type" value="Genomic_DNA"/>
</dbReference>
<feature type="region of interest" description="Disordered" evidence="1">
    <location>
        <begin position="66"/>
        <end position="97"/>
    </location>
</feature>
<comment type="caution">
    <text evidence="2">The sequence shown here is derived from an EMBL/GenBank/DDBJ whole genome shotgun (WGS) entry which is preliminary data.</text>
</comment>
<sequence length="384" mass="41922">MSSDGDNPLIDASGGLGKLITSMDDIPRDLEEEHPEDVQPLVHRVDAAVGAANILVLLNGRGEESLQHPSVLGKRPRDVLHDQTRGDAPSDAPDAEAVNESDEVLILKRELVALRWQLFRAQSGIALQTPPQEPGSFESQRSGSVSLSAAAQACLWSIGPRLTLPVHVDHEQALSSSIEAERVVHSIVNSQGDPWTSVRESERACILELCVVFKSLAARAQPRARNSPCKVRGIGNGGALDLVQHFIQYVYKNPNLSHSRVELLADGLKRAALDDSDLDLVADHIRACLDEQLERIVSARAGEAPPEWVCFALISLYEPFLRLPHGTLALWSLVDRAKKLALRANLLSFRLFELCATRSRREHVSADDRRLPETGGGCSLNGSK</sequence>
<name>A0A5J4YXR1_PORPP</name>
<proteinExistence type="predicted"/>
<feature type="compositionally biased region" description="Basic and acidic residues" evidence="1">
    <location>
        <begin position="75"/>
        <end position="85"/>
    </location>
</feature>
<evidence type="ECO:0000256" key="1">
    <source>
        <dbReference type="SAM" id="MobiDB-lite"/>
    </source>
</evidence>
<reference evidence="3" key="1">
    <citation type="journal article" date="2019" name="Nat. Commun.">
        <title>Expansion of phycobilisome linker gene families in mesophilic red algae.</title>
        <authorList>
            <person name="Lee J."/>
            <person name="Kim D."/>
            <person name="Bhattacharya D."/>
            <person name="Yoon H.S."/>
        </authorList>
    </citation>
    <scope>NUCLEOTIDE SEQUENCE [LARGE SCALE GENOMIC DNA]</scope>
    <source>
        <strain evidence="3">CCMP 1328</strain>
    </source>
</reference>
<protein>
    <submittedName>
        <fullName evidence="2">Uncharacterized protein</fullName>
    </submittedName>
</protein>
<evidence type="ECO:0000313" key="2">
    <source>
        <dbReference type="EMBL" id="KAA8495257.1"/>
    </source>
</evidence>
<dbReference type="Proteomes" id="UP000324585">
    <property type="component" value="Unassembled WGS sequence"/>
</dbReference>